<accession>A0A6I3KJA0</accession>
<feature type="signal peptide" evidence="8">
    <location>
        <begin position="1"/>
        <end position="25"/>
    </location>
</feature>
<protein>
    <recommendedName>
        <fullName evidence="3">Lectin-like protein BA14k</fullName>
    </recommendedName>
</protein>
<dbReference type="EMBL" id="WMBQ01000001">
    <property type="protein sequence ID" value="MTD94413.1"/>
    <property type="molecule type" value="Genomic_DNA"/>
</dbReference>
<keyword evidence="7" id="KW-0812">Transmembrane</keyword>
<keyword evidence="7" id="KW-1133">Transmembrane helix</keyword>
<evidence type="ECO:0000256" key="4">
    <source>
        <dbReference type="ARBA" id="ARBA00022475"/>
    </source>
</evidence>
<proteinExistence type="inferred from homology"/>
<reference evidence="9 10" key="1">
    <citation type="submission" date="2019-11" db="EMBL/GenBank/DDBJ databases">
        <title>Identification of a novel strain.</title>
        <authorList>
            <person name="Xu Q."/>
            <person name="Wang G."/>
        </authorList>
    </citation>
    <scope>NUCLEOTIDE SEQUENCE [LARGE SCALE GENOMIC DNA]</scope>
    <source>
        <strain evidence="10">xq</strain>
    </source>
</reference>
<evidence type="ECO:0000256" key="2">
    <source>
        <dbReference type="ARBA" id="ARBA00010270"/>
    </source>
</evidence>
<feature type="transmembrane region" description="Helical" evidence="7">
    <location>
        <begin position="47"/>
        <end position="68"/>
    </location>
</feature>
<evidence type="ECO:0000256" key="5">
    <source>
        <dbReference type="ARBA" id="ARBA00022734"/>
    </source>
</evidence>
<comment type="similarity">
    <text evidence="2">Belongs to the BA14k family.</text>
</comment>
<evidence type="ECO:0000313" key="10">
    <source>
        <dbReference type="Proteomes" id="UP000440694"/>
    </source>
</evidence>
<sequence length="108" mass="11334">MKSMVGSVVCASLLVSALPLASAVAAPIGMQAIKSSDTGVTLVGRRGWGPGALFGGIVAGALIAAAISEGRADDRDMRRCARDFRGFDPRSGTYINRYGEERVCPYLR</sequence>
<keyword evidence="7" id="KW-0472">Membrane</keyword>
<keyword evidence="4" id="KW-1003">Cell membrane</keyword>
<keyword evidence="5" id="KW-0430">Lectin</keyword>
<comment type="subcellular location">
    <subcellularLocation>
        <location evidence="1">Membrane</location>
        <topology evidence="1">Single-pass membrane protein</topology>
    </subcellularLocation>
</comment>
<dbReference type="GO" id="GO:0030246">
    <property type="term" value="F:carbohydrate binding"/>
    <property type="evidence" value="ECO:0007669"/>
    <property type="project" value="UniProtKB-KW"/>
</dbReference>
<comment type="caution">
    <text evidence="9">The sequence shown here is derived from an EMBL/GenBank/DDBJ whole genome shotgun (WGS) entry which is preliminary data.</text>
</comment>
<evidence type="ECO:0000313" key="9">
    <source>
        <dbReference type="EMBL" id="MTD94413.1"/>
    </source>
</evidence>
<gene>
    <name evidence="9" type="ORF">GIW81_08710</name>
</gene>
<evidence type="ECO:0000256" key="7">
    <source>
        <dbReference type="SAM" id="Phobius"/>
    </source>
</evidence>
<evidence type="ECO:0000256" key="3">
    <source>
        <dbReference type="ARBA" id="ARBA00020552"/>
    </source>
</evidence>
<evidence type="ECO:0000256" key="8">
    <source>
        <dbReference type="SAM" id="SignalP"/>
    </source>
</evidence>
<dbReference type="AlphaFoldDB" id="A0A6I3KJA0"/>
<keyword evidence="8" id="KW-0732">Signal</keyword>
<keyword evidence="10" id="KW-1185">Reference proteome</keyword>
<comment type="function">
    <text evidence="6">Has immunoglobulin-binding and hemagglutination properties, and can bind to mannose. Essential for virulence. May be involved in LPS biosynthesis or polysaccharide transport.</text>
</comment>
<dbReference type="Proteomes" id="UP000440694">
    <property type="component" value="Unassembled WGS sequence"/>
</dbReference>
<evidence type="ECO:0000256" key="6">
    <source>
        <dbReference type="ARBA" id="ARBA00025321"/>
    </source>
</evidence>
<name>A0A6I3KJA0_9HYPH</name>
<dbReference type="InterPro" id="IPR012413">
    <property type="entry name" value="BA14K"/>
</dbReference>
<evidence type="ECO:0000256" key="1">
    <source>
        <dbReference type="ARBA" id="ARBA00004167"/>
    </source>
</evidence>
<dbReference type="GO" id="GO:0016020">
    <property type="term" value="C:membrane"/>
    <property type="evidence" value="ECO:0007669"/>
    <property type="project" value="UniProtKB-SubCell"/>
</dbReference>
<feature type="chain" id="PRO_5026282335" description="Lectin-like protein BA14k" evidence="8">
    <location>
        <begin position="26"/>
        <end position="108"/>
    </location>
</feature>
<dbReference type="Pfam" id="PF07886">
    <property type="entry name" value="BA14K"/>
    <property type="match status" value="1"/>
</dbReference>
<organism evidence="9 10">
    <name type="scientific">Hyphomicrobium album</name>
    <dbReference type="NCBI Taxonomy" id="2665159"/>
    <lineage>
        <taxon>Bacteria</taxon>
        <taxon>Pseudomonadati</taxon>
        <taxon>Pseudomonadota</taxon>
        <taxon>Alphaproteobacteria</taxon>
        <taxon>Hyphomicrobiales</taxon>
        <taxon>Hyphomicrobiaceae</taxon>
        <taxon>Hyphomicrobium</taxon>
    </lineage>
</organism>